<dbReference type="OrthoDB" id="186871at2759"/>
<dbReference type="EMBL" id="SWJQ01000197">
    <property type="protein sequence ID" value="TRZ19061.1"/>
    <property type="molecule type" value="Genomic_DNA"/>
</dbReference>
<dbReference type="Proteomes" id="UP000796761">
    <property type="component" value="Unassembled WGS sequence"/>
</dbReference>
<dbReference type="AlphaFoldDB" id="A0A8K1GJL6"/>
<proteinExistence type="predicted"/>
<accession>A0A8K1GJL6</accession>
<feature type="compositionally biased region" description="Basic and acidic residues" evidence="1">
    <location>
        <begin position="51"/>
        <end position="69"/>
    </location>
</feature>
<feature type="compositionally biased region" description="Polar residues" evidence="1">
    <location>
        <begin position="18"/>
        <end position="36"/>
    </location>
</feature>
<organism evidence="2 3">
    <name type="scientific">Zosterops borbonicus</name>
    <dbReference type="NCBI Taxonomy" id="364589"/>
    <lineage>
        <taxon>Eukaryota</taxon>
        <taxon>Metazoa</taxon>
        <taxon>Chordata</taxon>
        <taxon>Craniata</taxon>
        <taxon>Vertebrata</taxon>
        <taxon>Euteleostomi</taxon>
        <taxon>Archelosauria</taxon>
        <taxon>Archosauria</taxon>
        <taxon>Dinosauria</taxon>
        <taxon>Saurischia</taxon>
        <taxon>Theropoda</taxon>
        <taxon>Coelurosauria</taxon>
        <taxon>Aves</taxon>
        <taxon>Neognathae</taxon>
        <taxon>Neoaves</taxon>
        <taxon>Telluraves</taxon>
        <taxon>Australaves</taxon>
        <taxon>Passeriformes</taxon>
        <taxon>Sylvioidea</taxon>
        <taxon>Zosteropidae</taxon>
        <taxon>Zosterops</taxon>
    </lineage>
</organism>
<keyword evidence="3" id="KW-1185">Reference proteome</keyword>
<sequence>MHRQERAGHPNMNPLTKGITSSFQSKTSYLTRNNKFTPDLLLSLQPQSHKPTREAKKTPPRQWESRRGSQLEPFGITVLLQQCLERGAGRSLQG</sequence>
<gene>
    <name evidence="2" type="ORF">HGM15179_008090</name>
</gene>
<evidence type="ECO:0000313" key="3">
    <source>
        <dbReference type="Proteomes" id="UP000796761"/>
    </source>
</evidence>
<evidence type="ECO:0000256" key="1">
    <source>
        <dbReference type="SAM" id="MobiDB-lite"/>
    </source>
</evidence>
<reference evidence="2" key="1">
    <citation type="submission" date="2019-04" db="EMBL/GenBank/DDBJ databases">
        <title>Genome assembly of Zosterops borbonicus 15179.</title>
        <authorList>
            <person name="Leroy T."/>
            <person name="Anselmetti Y."/>
            <person name="Tilak M.-K."/>
            <person name="Nabholz B."/>
        </authorList>
    </citation>
    <scope>NUCLEOTIDE SEQUENCE</scope>
    <source>
        <strain evidence="2">HGM_15179</strain>
        <tissue evidence="2">Muscle</tissue>
    </source>
</reference>
<protein>
    <submittedName>
        <fullName evidence="2">Uncharacterized protein</fullName>
    </submittedName>
</protein>
<comment type="caution">
    <text evidence="2">The sequence shown here is derived from an EMBL/GenBank/DDBJ whole genome shotgun (WGS) entry which is preliminary data.</text>
</comment>
<name>A0A8K1GJL6_9PASS</name>
<evidence type="ECO:0000313" key="2">
    <source>
        <dbReference type="EMBL" id="TRZ19061.1"/>
    </source>
</evidence>
<feature type="region of interest" description="Disordered" evidence="1">
    <location>
        <begin position="1"/>
        <end position="70"/>
    </location>
</feature>